<reference evidence="2" key="3">
    <citation type="journal article" date="2000" name="Genome Res.">
        <title>RIKEN integrated sequence analysis (RISA) system--384-format sequencing pipeline with 384 multicapillary sequencer.</title>
        <authorList>
            <person name="Shibata K."/>
            <person name="Itoh M."/>
            <person name="Aizawa K."/>
            <person name="Nagaoka S."/>
            <person name="Sasaki N."/>
            <person name="Carninci P."/>
            <person name="Konno H."/>
            <person name="Akiyama J."/>
            <person name="Nishi K."/>
            <person name="Kitsunai T."/>
            <person name="Tashiro H."/>
            <person name="Itoh M."/>
            <person name="Sumi N."/>
            <person name="Ishii Y."/>
            <person name="Nakamura S."/>
            <person name="Hazama M."/>
            <person name="Nishine T."/>
            <person name="Harada A."/>
            <person name="Yamamoto R."/>
            <person name="Matsumoto H."/>
            <person name="Sakaguchi S."/>
            <person name="Ikegami T."/>
            <person name="Kashiwagi K."/>
            <person name="Fujiwake S."/>
            <person name="Inoue K."/>
            <person name="Togawa Y."/>
            <person name="Izawa M."/>
            <person name="Ohara E."/>
            <person name="Watahiki M."/>
            <person name="Yoneda Y."/>
            <person name="Ishikawa T."/>
            <person name="Ozawa K."/>
            <person name="Tanaka T."/>
            <person name="Matsuura S."/>
            <person name="Kawai J."/>
            <person name="Okazaki Y."/>
            <person name="Muramatsu M."/>
            <person name="Inoue Y."/>
            <person name="Kira A."/>
            <person name="Hayashizaki Y."/>
        </authorList>
    </citation>
    <scope>NUCLEOTIDE SEQUENCE</scope>
    <source>
        <strain evidence="2">C57BL/6J</strain>
        <tissue evidence="2">Heart</tissue>
    </source>
</reference>
<reference evidence="2" key="5">
    <citation type="journal article" date="2002" name="Nature">
        <title>Analysis of the mouse transcriptome based on functional annotation of 60,770 full-length cDNAs.</title>
        <authorList>
            <consortium name="The FANTOM Consortium and the RIKEN Genome Exploration Research Group Phase I and II Team"/>
        </authorList>
    </citation>
    <scope>NUCLEOTIDE SEQUENCE</scope>
    <source>
        <strain evidence="2">C57BL/6J</strain>
        <tissue evidence="2">Heart</tissue>
    </source>
</reference>
<evidence type="ECO:0000313" key="3">
    <source>
        <dbReference type="MGI" id="MGI:3704237"/>
    </source>
</evidence>
<evidence type="ECO:0000313" key="2">
    <source>
        <dbReference type="EMBL" id="BAE27479.1"/>
    </source>
</evidence>
<dbReference type="MGI" id="MGI:3704237">
    <property type="gene designation" value="Gm12945"/>
</dbReference>
<gene>
    <name evidence="3" type="primary">Gm12945</name>
    <name evidence="3" type="synonym">OTTMUSG00000009351</name>
    <name evidence="3" type="synonym">Tekt2</name>
</gene>
<reference evidence="2" key="8">
    <citation type="journal article" date="2005" name="Science">
        <title>Antisense Transcription in the Mammalian Transcriptome.</title>
        <authorList>
            <consortium name="RIKEN Genome Exploration Research Group and Genome Science Group (Genome Network Project Core Group) and the FANTOM Consortium"/>
        </authorList>
    </citation>
    <scope>NUCLEOTIDE SEQUENCE</scope>
    <source>
        <strain evidence="2">C57BL/6J</strain>
        <tissue evidence="2">Heart</tissue>
    </source>
</reference>
<organism evidence="2">
    <name type="scientific">Mus musculus</name>
    <name type="common">Mouse</name>
    <dbReference type="NCBI Taxonomy" id="10090"/>
    <lineage>
        <taxon>Eukaryota</taxon>
        <taxon>Metazoa</taxon>
        <taxon>Chordata</taxon>
        <taxon>Craniata</taxon>
        <taxon>Vertebrata</taxon>
        <taxon>Euteleostomi</taxon>
        <taxon>Mammalia</taxon>
        <taxon>Eutheria</taxon>
        <taxon>Euarchontoglires</taxon>
        <taxon>Glires</taxon>
        <taxon>Rodentia</taxon>
        <taxon>Myomorpha</taxon>
        <taxon>Muroidea</taxon>
        <taxon>Muridae</taxon>
        <taxon>Murinae</taxon>
        <taxon>Mus</taxon>
        <taxon>Mus</taxon>
    </lineage>
</organism>
<name>Q3UIM7_MOUSE</name>
<dbReference type="AGR" id="MGI:3704237"/>
<feature type="region of interest" description="Disordered" evidence="1">
    <location>
        <begin position="1"/>
        <end position="41"/>
    </location>
</feature>
<reference evidence="2" key="2">
    <citation type="journal article" date="2000" name="Genome Res.">
        <title>Normalization and subtraction of cap-trapper-selected cDNAs to prepare full-length cDNA libraries for rapid discovery of new genes.</title>
        <authorList>
            <person name="Carninci P."/>
            <person name="Shibata Y."/>
            <person name="Hayatsu N."/>
            <person name="Sugahara Y."/>
            <person name="Shibata K."/>
            <person name="Itoh M."/>
            <person name="Konno H."/>
            <person name="Okazaki Y."/>
            <person name="Muramatsu M."/>
            <person name="Hayashizaki Y."/>
        </authorList>
    </citation>
    <scope>NUCLEOTIDE SEQUENCE</scope>
    <source>
        <strain evidence="2">C57BL/6J</strain>
        <tissue evidence="2">Heart</tissue>
    </source>
</reference>
<dbReference type="EMBL" id="AK146848">
    <property type="protein sequence ID" value="BAE27479.1"/>
    <property type="molecule type" value="mRNA"/>
</dbReference>
<dbReference type="AlphaFoldDB" id="Q3UIM7"/>
<evidence type="ECO:0000256" key="1">
    <source>
        <dbReference type="SAM" id="MobiDB-lite"/>
    </source>
</evidence>
<reference evidence="2" key="7">
    <citation type="journal article" date="2005" name="Science">
        <title>The Transcriptional Landscape of the Mammalian Genome.</title>
        <authorList>
            <consortium name="The FANTOM Consortium"/>
            <consortium name="Riken Genome Exploration Research Group and Genome Science Group (Genome Network Project Core Group)"/>
        </authorList>
    </citation>
    <scope>NUCLEOTIDE SEQUENCE</scope>
    <source>
        <strain evidence="2">C57BL/6J</strain>
        <tissue evidence="2">Heart</tissue>
    </source>
</reference>
<accession>Q3UIM7</accession>
<feature type="compositionally biased region" description="Basic and acidic residues" evidence="1">
    <location>
        <begin position="1"/>
        <end position="10"/>
    </location>
</feature>
<protein>
    <submittedName>
        <fullName evidence="2">Uncharacterized protein</fullName>
    </submittedName>
</protein>
<reference evidence="2" key="1">
    <citation type="journal article" date="1999" name="Methods Enzymol.">
        <title>High-efficiency full-length cDNA cloning.</title>
        <authorList>
            <person name="Carninci P."/>
            <person name="Hayashizaki Y."/>
        </authorList>
    </citation>
    <scope>NUCLEOTIDE SEQUENCE</scope>
    <source>
        <strain evidence="2">C57BL/6J</strain>
        <tissue evidence="2">Heart</tissue>
    </source>
</reference>
<reference evidence="2" key="4">
    <citation type="journal article" date="2001" name="Nature">
        <title>Functional annotation of a full-length mouse cDNA collection.</title>
        <authorList>
            <consortium name="The RIKEN Genome Exploration Research Group Phase II Team and the FANTOM Consortium"/>
        </authorList>
    </citation>
    <scope>NUCLEOTIDE SEQUENCE</scope>
    <source>
        <strain evidence="2">C57BL/6J</strain>
        <tissue evidence="2">Heart</tissue>
    </source>
</reference>
<reference evidence="2" key="6">
    <citation type="submission" date="2004-03" db="EMBL/GenBank/DDBJ databases">
        <authorList>
            <person name="Arakawa T."/>
            <person name="Carninci P."/>
            <person name="Fukuda S."/>
            <person name="Hashizume W."/>
            <person name="Hayashida K."/>
            <person name="Hori F."/>
            <person name="Iida J."/>
            <person name="Imamura K."/>
            <person name="Imotani K."/>
            <person name="Itoh M."/>
            <person name="Kanagawa S."/>
            <person name="Kawai J."/>
            <person name="Kojima M."/>
            <person name="Konno H."/>
            <person name="Murata M."/>
            <person name="Nakamura M."/>
            <person name="Ninomiya N."/>
            <person name="Nishiyori H."/>
            <person name="Nomura K."/>
            <person name="Ohno M."/>
            <person name="Sakazume N."/>
            <person name="Sano H."/>
            <person name="Sasaki D."/>
            <person name="Shibata K."/>
            <person name="Shiraki T."/>
            <person name="Tagami M."/>
            <person name="Tagami Y."/>
            <person name="Waki K."/>
            <person name="Watahiki A."/>
            <person name="Muramatsu M."/>
            <person name="Hayashizaki Y."/>
        </authorList>
    </citation>
    <scope>NUCLEOTIDE SEQUENCE</scope>
    <source>
        <strain evidence="2">C57BL/6J</strain>
        <tissue evidence="2">Heart</tissue>
    </source>
</reference>
<proteinExistence type="evidence at transcript level"/>
<feature type="region of interest" description="Disordered" evidence="1">
    <location>
        <begin position="99"/>
        <end position="122"/>
    </location>
</feature>
<sequence length="122" mass="13182">MGVTGAHKETMGSQGHTRKQWGPRDTQGNNGGHRDTQGTQKGLTETLVLLFGDACGVDFQRDVWGSEVEREAAPVDLQCLHFVPVVRVELLPNFLQETGEGEDTGAMAPKDQDASLTGLQGY</sequence>